<organism evidence="9 10">
    <name type="scientific">Platanthera guangdongensis</name>
    <dbReference type="NCBI Taxonomy" id="2320717"/>
    <lineage>
        <taxon>Eukaryota</taxon>
        <taxon>Viridiplantae</taxon>
        <taxon>Streptophyta</taxon>
        <taxon>Embryophyta</taxon>
        <taxon>Tracheophyta</taxon>
        <taxon>Spermatophyta</taxon>
        <taxon>Magnoliopsida</taxon>
        <taxon>Liliopsida</taxon>
        <taxon>Asparagales</taxon>
        <taxon>Orchidaceae</taxon>
        <taxon>Orchidoideae</taxon>
        <taxon>Orchideae</taxon>
        <taxon>Orchidinae</taxon>
        <taxon>Platanthera</taxon>
    </lineage>
</organism>
<evidence type="ECO:0000256" key="1">
    <source>
        <dbReference type="ARBA" id="ARBA00004651"/>
    </source>
</evidence>
<comment type="similarity">
    <text evidence="2 7">Belongs to the Casparian strip membrane proteins (CASP) family.</text>
</comment>
<keyword evidence="6 7" id="KW-0472">Membrane</keyword>
<evidence type="ECO:0000256" key="4">
    <source>
        <dbReference type="ARBA" id="ARBA00022692"/>
    </source>
</evidence>
<accession>A0ABR2MMY6</accession>
<evidence type="ECO:0000313" key="9">
    <source>
        <dbReference type="EMBL" id="KAK8965079.1"/>
    </source>
</evidence>
<comment type="subunit">
    <text evidence="7">Homodimer and heterodimers.</text>
</comment>
<protein>
    <recommendedName>
        <fullName evidence="7">CASP-like protein</fullName>
    </recommendedName>
</protein>
<dbReference type="EMBL" id="JBBWWR010000006">
    <property type="protein sequence ID" value="KAK8965079.1"/>
    <property type="molecule type" value="Genomic_DNA"/>
</dbReference>
<dbReference type="InterPro" id="IPR006702">
    <property type="entry name" value="CASP_dom"/>
</dbReference>
<comment type="caution">
    <text evidence="9">The sequence shown here is derived from an EMBL/GenBank/DDBJ whole genome shotgun (WGS) entry which is preliminary data.</text>
</comment>
<evidence type="ECO:0000256" key="2">
    <source>
        <dbReference type="ARBA" id="ARBA00007651"/>
    </source>
</evidence>
<evidence type="ECO:0000313" key="10">
    <source>
        <dbReference type="Proteomes" id="UP001412067"/>
    </source>
</evidence>
<feature type="domain" description="Casparian strip membrane protein" evidence="8">
    <location>
        <begin position="1"/>
        <end position="37"/>
    </location>
</feature>
<keyword evidence="10" id="KW-1185">Reference proteome</keyword>
<name>A0ABR2MMY6_9ASPA</name>
<evidence type="ECO:0000256" key="5">
    <source>
        <dbReference type="ARBA" id="ARBA00022989"/>
    </source>
</evidence>
<evidence type="ECO:0000259" key="8">
    <source>
        <dbReference type="Pfam" id="PF04535"/>
    </source>
</evidence>
<comment type="caution">
    <text evidence="7">Lacks conserved residue(s) required for the propagation of feature annotation.</text>
</comment>
<keyword evidence="3 7" id="KW-1003">Cell membrane</keyword>
<gene>
    <name evidence="9" type="ORF">KSP40_PGU018997</name>
</gene>
<evidence type="ECO:0000256" key="3">
    <source>
        <dbReference type="ARBA" id="ARBA00022475"/>
    </source>
</evidence>
<comment type="subcellular location">
    <subcellularLocation>
        <location evidence="1 7">Cell membrane</location>
        <topology evidence="1 7">Multi-pass membrane protein</topology>
    </subcellularLocation>
</comment>
<dbReference type="Proteomes" id="UP001412067">
    <property type="component" value="Unassembled WGS sequence"/>
</dbReference>
<reference evidence="9 10" key="1">
    <citation type="journal article" date="2022" name="Nat. Plants">
        <title>Genomes of leafy and leafless Platanthera orchids illuminate the evolution of mycoheterotrophy.</title>
        <authorList>
            <person name="Li M.H."/>
            <person name="Liu K.W."/>
            <person name="Li Z."/>
            <person name="Lu H.C."/>
            <person name="Ye Q.L."/>
            <person name="Zhang D."/>
            <person name="Wang J.Y."/>
            <person name="Li Y.F."/>
            <person name="Zhong Z.M."/>
            <person name="Liu X."/>
            <person name="Yu X."/>
            <person name="Liu D.K."/>
            <person name="Tu X.D."/>
            <person name="Liu B."/>
            <person name="Hao Y."/>
            <person name="Liao X.Y."/>
            <person name="Jiang Y.T."/>
            <person name="Sun W.H."/>
            <person name="Chen J."/>
            <person name="Chen Y.Q."/>
            <person name="Ai Y."/>
            <person name="Zhai J.W."/>
            <person name="Wu S.S."/>
            <person name="Zhou Z."/>
            <person name="Hsiao Y.Y."/>
            <person name="Wu W.L."/>
            <person name="Chen Y.Y."/>
            <person name="Lin Y.F."/>
            <person name="Hsu J.L."/>
            <person name="Li C.Y."/>
            <person name="Wang Z.W."/>
            <person name="Zhao X."/>
            <person name="Zhong W.Y."/>
            <person name="Ma X.K."/>
            <person name="Ma L."/>
            <person name="Huang J."/>
            <person name="Chen G.Z."/>
            <person name="Huang M.Z."/>
            <person name="Huang L."/>
            <person name="Peng D.H."/>
            <person name="Luo Y.B."/>
            <person name="Zou S.Q."/>
            <person name="Chen S.P."/>
            <person name="Lan S."/>
            <person name="Tsai W.C."/>
            <person name="Van de Peer Y."/>
            <person name="Liu Z.J."/>
        </authorList>
    </citation>
    <scope>NUCLEOTIDE SEQUENCE [LARGE SCALE GENOMIC DNA]</scope>
    <source>
        <strain evidence="9">Lor288</strain>
    </source>
</reference>
<keyword evidence="5 7" id="KW-1133">Transmembrane helix</keyword>
<feature type="transmembrane region" description="Helical" evidence="7">
    <location>
        <begin position="46"/>
        <end position="64"/>
    </location>
</feature>
<keyword evidence="4 7" id="KW-0812">Transmembrane</keyword>
<evidence type="ECO:0000256" key="6">
    <source>
        <dbReference type="ARBA" id="ARBA00023136"/>
    </source>
</evidence>
<evidence type="ECO:0000256" key="7">
    <source>
        <dbReference type="RuleBase" id="RU361233"/>
    </source>
</evidence>
<proteinExistence type="inferred from homology"/>
<sequence>MVTSSLATTELLYLAHEGDKEVSWSEVCSNFGKFCNREKNLTDSSFLGSSLLHLTLLPLLSWFFNLEALNNFTTRYC</sequence>
<dbReference type="Pfam" id="PF04535">
    <property type="entry name" value="CASP_dom"/>
    <property type="match status" value="1"/>
</dbReference>